<evidence type="ECO:0000256" key="5">
    <source>
        <dbReference type="ARBA" id="ARBA00022840"/>
    </source>
</evidence>
<name>A0ABV8UJH8_9PROT</name>
<evidence type="ECO:0000256" key="8">
    <source>
        <dbReference type="ARBA" id="ARBA00029346"/>
    </source>
</evidence>
<feature type="binding site" evidence="9">
    <location>
        <begin position="105"/>
        <end position="107"/>
    </location>
    <ligand>
        <name>ATP</name>
        <dbReference type="ChEBI" id="CHEBI:30616"/>
    </ligand>
</feature>
<evidence type="ECO:0000256" key="2">
    <source>
        <dbReference type="ARBA" id="ARBA00022679"/>
    </source>
</evidence>
<keyword evidence="5 9" id="KW-0067">ATP-binding</keyword>
<feature type="binding site" evidence="9">
    <location>
        <position position="90"/>
    </location>
    <ligand>
        <name>substrate</name>
    </ligand>
</feature>
<dbReference type="InterPro" id="IPR001980">
    <property type="entry name" value="PPAT"/>
</dbReference>
<dbReference type="Gene3D" id="3.40.50.620">
    <property type="entry name" value="HUPs"/>
    <property type="match status" value="1"/>
</dbReference>
<dbReference type="PANTHER" id="PTHR21342:SF1">
    <property type="entry name" value="PHOSPHOPANTETHEINE ADENYLYLTRANSFERASE"/>
    <property type="match status" value="1"/>
</dbReference>
<dbReference type="NCBIfam" id="TIGR00125">
    <property type="entry name" value="cyt_tran_rel"/>
    <property type="match status" value="1"/>
</dbReference>
<feature type="binding site" evidence="9">
    <location>
        <begin position="140"/>
        <end position="146"/>
    </location>
    <ligand>
        <name>ATP</name>
        <dbReference type="ChEBI" id="CHEBI:30616"/>
    </ligand>
</feature>
<dbReference type="InterPro" id="IPR004821">
    <property type="entry name" value="Cyt_trans-like"/>
</dbReference>
<keyword evidence="6 9" id="KW-0460">Magnesium</keyword>
<gene>
    <name evidence="9 11" type="primary">coaD</name>
    <name evidence="11" type="ORF">ACFOW6_06555</name>
</gene>
<comment type="subcellular location">
    <subcellularLocation>
        <location evidence="9">Cytoplasm</location>
    </subcellularLocation>
</comment>
<feature type="binding site" evidence="9">
    <location>
        <begin position="18"/>
        <end position="19"/>
    </location>
    <ligand>
        <name>ATP</name>
        <dbReference type="ChEBI" id="CHEBI:30616"/>
    </ligand>
</feature>
<keyword evidence="7 9" id="KW-0173">Coenzyme A biosynthesis</keyword>
<keyword evidence="2 9" id="KW-0808">Transferase</keyword>
<feature type="binding site" evidence="9">
    <location>
        <position position="115"/>
    </location>
    <ligand>
        <name>ATP</name>
        <dbReference type="ChEBI" id="CHEBI:30616"/>
    </ligand>
</feature>
<comment type="function">
    <text evidence="9">Reversibly transfers an adenylyl group from ATP to 4'-phosphopantetheine, yielding dephospho-CoA (dPCoA) and pyrophosphate.</text>
</comment>
<dbReference type="RefSeq" id="WP_382421542.1">
    <property type="nucleotide sequence ID" value="NZ_JBHSCW010000003.1"/>
</dbReference>
<dbReference type="PRINTS" id="PR01020">
    <property type="entry name" value="LPSBIOSNTHSS"/>
</dbReference>
<sequence length="185" mass="20250">MAEAGEGAGPLIGVYPGTFDPITLGHVDIIRRATKVVDRLVIAIARNDGKGPLFKTDERVALVREEVAALASNGGSNGIDIEVLAFDDLLMHFCERLDARVILRGLRAVSDFEYEFQMAAMNARLNPQIETVFLMASERQQFISSRFVKEIGRLGGDITSFVTPSVALALQRRFAEERGEGSQPV</sequence>
<keyword evidence="3 9" id="KW-0548">Nucleotidyltransferase</keyword>
<feature type="binding site" evidence="9">
    <location>
        <position position="26"/>
    </location>
    <ligand>
        <name>ATP</name>
        <dbReference type="ChEBI" id="CHEBI:30616"/>
    </ligand>
</feature>
<accession>A0ABV8UJH8</accession>
<dbReference type="NCBIfam" id="TIGR01510">
    <property type="entry name" value="coaD_prev_kdtB"/>
    <property type="match status" value="1"/>
</dbReference>
<dbReference type="HAMAP" id="MF_00151">
    <property type="entry name" value="PPAT_bact"/>
    <property type="match status" value="1"/>
</dbReference>
<keyword evidence="12" id="KW-1185">Reference proteome</keyword>
<feature type="domain" description="Cytidyltransferase-like" evidence="10">
    <location>
        <begin position="14"/>
        <end position="150"/>
    </location>
</feature>
<comment type="pathway">
    <text evidence="9">Cofactor biosynthesis; coenzyme A biosynthesis; CoA from (R)-pantothenate: step 4/5.</text>
</comment>
<dbReference type="EMBL" id="JBHSCW010000003">
    <property type="protein sequence ID" value="MFC4351204.1"/>
    <property type="molecule type" value="Genomic_DNA"/>
</dbReference>
<dbReference type="CDD" id="cd02163">
    <property type="entry name" value="PPAT"/>
    <property type="match status" value="1"/>
</dbReference>
<dbReference type="GO" id="GO:0004595">
    <property type="term" value="F:pantetheine-phosphate adenylyltransferase activity"/>
    <property type="evidence" value="ECO:0007669"/>
    <property type="project" value="UniProtKB-EC"/>
</dbReference>
<feature type="binding site" evidence="9">
    <location>
        <position position="18"/>
    </location>
    <ligand>
        <name>substrate</name>
    </ligand>
</feature>
<keyword evidence="1 9" id="KW-0963">Cytoplasm</keyword>
<comment type="catalytic activity">
    <reaction evidence="8 9">
        <text>(R)-4'-phosphopantetheine + ATP + H(+) = 3'-dephospho-CoA + diphosphate</text>
        <dbReference type="Rhea" id="RHEA:19801"/>
        <dbReference type="ChEBI" id="CHEBI:15378"/>
        <dbReference type="ChEBI" id="CHEBI:30616"/>
        <dbReference type="ChEBI" id="CHEBI:33019"/>
        <dbReference type="ChEBI" id="CHEBI:57328"/>
        <dbReference type="ChEBI" id="CHEBI:61723"/>
        <dbReference type="EC" id="2.7.7.3"/>
    </reaction>
</comment>
<evidence type="ECO:0000256" key="9">
    <source>
        <dbReference type="HAMAP-Rule" id="MF_00151"/>
    </source>
</evidence>
<feature type="site" description="Transition state stabilizer" evidence="9">
    <location>
        <position position="26"/>
    </location>
</feature>
<dbReference type="PANTHER" id="PTHR21342">
    <property type="entry name" value="PHOSPHOPANTETHEINE ADENYLYLTRANSFERASE"/>
    <property type="match status" value="1"/>
</dbReference>
<feature type="binding site" evidence="9">
    <location>
        <position position="104"/>
    </location>
    <ligand>
        <name>substrate</name>
    </ligand>
</feature>
<organism evidence="11 12">
    <name type="scientific">Fodinicurvata halophila</name>
    <dbReference type="NCBI Taxonomy" id="1419723"/>
    <lineage>
        <taxon>Bacteria</taxon>
        <taxon>Pseudomonadati</taxon>
        <taxon>Pseudomonadota</taxon>
        <taxon>Alphaproteobacteria</taxon>
        <taxon>Rhodospirillales</taxon>
        <taxon>Rhodovibrionaceae</taxon>
        <taxon>Fodinicurvata</taxon>
    </lineage>
</organism>
<comment type="caution">
    <text evidence="11">The sequence shown here is derived from an EMBL/GenBank/DDBJ whole genome shotgun (WGS) entry which is preliminary data.</text>
</comment>
<dbReference type="Proteomes" id="UP001595799">
    <property type="component" value="Unassembled WGS sequence"/>
</dbReference>
<dbReference type="Pfam" id="PF01467">
    <property type="entry name" value="CTP_transf_like"/>
    <property type="match status" value="1"/>
</dbReference>
<comment type="subunit">
    <text evidence="9">Homohexamer.</text>
</comment>
<evidence type="ECO:0000313" key="12">
    <source>
        <dbReference type="Proteomes" id="UP001595799"/>
    </source>
</evidence>
<comment type="cofactor">
    <cofactor evidence="9">
        <name>Mg(2+)</name>
        <dbReference type="ChEBI" id="CHEBI:18420"/>
    </cofactor>
</comment>
<dbReference type="EC" id="2.7.7.3" evidence="9"/>
<evidence type="ECO:0000256" key="6">
    <source>
        <dbReference type="ARBA" id="ARBA00022842"/>
    </source>
</evidence>
<evidence type="ECO:0000256" key="1">
    <source>
        <dbReference type="ARBA" id="ARBA00022490"/>
    </source>
</evidence>
<evidence type="ECO:0000259" key="10">
    <source>
        <dbReference type="Pfam" id="PF01467"/>
    </source>
</evidence>
<evidence type="ECO:0000256" key="7">
    <source>
        <dbReference type="ARBA" id="ARBA00022993"/>
    </source>
</evidence>
<keyword evidence="4 9" id="KW-0547">Nucleotide-binding</keyword>
<reference evidence="12" key="1">
    <citation type="journal article" date="2019" name="Int. J. Syst. Evol. Microbiol.">
        <title>The Global Catalogue of Microorganisms (GCM) 10K type strain sequencing project: providing services to taxonomists for standard genome sequencing and annotation.</title>
        <authorList>
            <consortium name="The Broad Institute Genomics Platform"/>
            <consortium name="The Broad Institute Genome Sequencing Center for Infectious Disease"/>
            <person name="Wu L."/>
            <person name="Ma J."/>
        </authorList>
    </citation>
    <scope>NUCLEOTIDE SEQUENCE [LARGE SCALE GENOMIC DNA]</scope>
    <source>
        <strain evidence="12">CECT 8472</strain>
    </source>
</reference>
<feature type="binding site" evidence="9">
    <location>
        <position position="50"/>
    </location>
    <ligand>
        <name>substrate</name>
    </ligand>
</feature>
<evidence type="ECO:0000256" key="4">
    <source>
        <dbReference type="ARBA" id="ARBA00022741"/>
    </source>
</evidence>
<proteinExistence type="inferred from homology"/>
<protein>
    <recommendedName>
        <fullName evidence="9">Phosphopantetheine adenylyltransferase</fullName>
        <ecNumber evidence="9">2.7.7.3</ecNumber>
    </recommendedName>
    <alternativeName>
        <fullName evidence="9">Dephospho-CoA pyrophosphorylase</fullName>
    </alternativeName>
    <alternativeName>
        <fullName evidence="9">Pantetheine-phosphate adenylyltransferase</fullName>
        <shortName evidence="9">PPAT</shortName>
    </alternativeName>
</protein>
<dbReference type="SUPFAM" id="SSF52374">
    <property type="entry name" value="Nucleotidylyl transferase"/>
    <property type="match status" value="1"/>
</dbReference>
<dbReference type="InterPro" id="IPR014729">
    <property type="entry name" value="Rossmann-like_a/b/a_fold"/>
</dbReference>
<evidence type="ECO:0000313" key="11">
    <source>
        <dbReference type="EMBL" id="MFC4351204.1"/>
    </source>
</evidence>
<comment type="similarity">
    <text evidence="9">Belongs to the bacterial CoaD family.</text>
</comment>
<evidence type="ECO:0000256" key="3">
    <source>
        <dbReference type="ARBA" id="ARBA00022695"/>
    </source>
</evidence>